<reference evidence="1 2" key="1">
    <citation type="submission" date="2024-06" db="EMBL/GenBank/DDBJ databases">
        <title>Genomic Encyclopedia of Type Strains, Phase IV (KMG-IV): sequencing the most valuable type-strain genomes for metagenomic binning, comparative biology and taxonomic classification.</title>
        <authorList>
            <person name="Goeker M."/>
        </authorList>
    </citation>
    <scope>NUCLEOTIDE SEQUENCE [LARGE SCALE GENOMIC DNA]</scope>
    <source>
        <strain evidence="1 2">DSM 29288</strain>
    </source>
</reference>
<sequence>MNDRAEVSIWLASLERQLQARGLIDAKGEVVANGGALPADIADVLDGFVENATELNGLLKIGRAARRGEPLSDAVLSAARLMMRGVCQMLQHIDDG</sequence>
<dbReference type="Proteomes" id="UP001549077">
    <property type="component" value="Unassembled WGS sequence"/>
</dbReference>
<evidence type="ECO:0000313" key="2">
    <source>
        <dbReference type="Proteomes" id="UP001549077"/>
    </source>
</evidence>
<dbReference type="GeneID" id="91150943"/>
<dbReference type="EMBL" id="JBEPMY010000019">
    <property type="protein sequence ID" value="MET3757602.1"/>
    <property type="molecule type" value="Genomic_DNA"/>
</dbReference>
<keyword evidence="2" id="KW-1185">Reference proteome</keyword>
<evidence type="ECO:0008006" key="3">
    <source>
        <dbReference type="Google" id="ProtNLM"/>
    </source>
</evidence>
<comment type="caution">
    <text evidence="1">The sequence shown here is derived from an EMBL/GenBank/DDBJ whole genome shotgun (WGS) entry which is preliminary data.</text>
</comment>
<proteinExistence type="predicted"/>
<protein>
    <recommendedName>
        <fullName evidence="3">PH domain-containing protein</fullName>
    </recommendedName>
</protein>
<evidence type="ECO:0000313" key="1">
    <source>
        <dbReference type="EMBL" id="MET3757602.1"/>
    </source>
</evidence>
<dbReference type="RefSeq" id="WP_168298095.1">
    <property type="nucleotide sequence ID" value="NZ_CP071605.1"/>
</dbReference>
<organism evidence="1 2">
    <name type="scientific">Rhizobium binae</name>
    <dbReference type="NCBI Taxonomy" id="1138190"/>
    <lineage>
        <taxon>Bacteria</taxon>
        <taxon>Pseudomonadati</taxon>
        <taxon>Pseudomonadota</taxon>
        <taxon>Alphaproteobacteria</taxon>
        <taxon>Hyphomicrobiales</taxon>
        <taxon>Rhizobiaceae</taxon>
        <taxon>Rhizobium/Agrobacterium group</taxon>
        <taxon>Rhizobium</taxon>
    </lineage>
</organism>
<name>A0ABV2MQP2_9HYPH</name>
<accession>A0ABV2MQP2</accession>
<gene>
    <name evidence="1" type="ORF">ABID08_004983</name>
</gene>